<evidence type="ECO:0000313" key="1">
    <source>
        <dbReference type="EMBL" id="PKI59725.1"/>
    </source>
</evidence>
<keyword evidence="2" id="KW-1185">Reference proteome</keyword>
<gene>
    <name evidence="1" type="ORF">CRG98_019901</name>
</gene>
<evidence type="ECO:0000313" key="2">
    <source>
        <dbReference type="Proteomes" id="UP000233551"/>
    </source>
</evidence>
<dbReference type="EMBL" id="PGOL01001241">
    <property type="protein sequence ID" value="PKI59725.1"/>
    <property type="molecule type" value="Genomic_DNA"/>
</dbReference>
<reference evidence="1 2" key="1">
    <citation type="submission" date="2017-11" db="EMBL/GenBank/DDBJ databases">
        <title>De-novo sequencing of pomegranate (Punica granatum L.) genome.</title>
        <authorList>
            <person name="Akparov Z."/>
            <person name="Amiraslanov A."/>
            <person name="Hajiyeva S."/>
            <person name="Abbasov M."/>
            <person name="Kaur K."/>
            <person name="Hamwieh A."/>
            <person name="Solovyev V."/>
            <person name="Salamov A."/>
            <person name="Braich B."/>
            <person name="Kosarev P."/>
            <person name="Mahmoud A."/>
            <person name="Hajiyev E."/>
            <person name="Babayeva S."/>
            <person name="Izzatullayeva V."/>
            <person name="Mammadov A."/>
            <person name="Mammadov A."/>
            <person name="Sharifova S."/>
            <person name="Ojaghi J."/>
            <person name="Eynullazada K."/>
            <person name="Bayramov B."/>
            <person name="Abdulazimova A."/>
            <person name="Shahmuradov I."/>
        </authorList>
    </citation>
    <scope>NUCLEOTIDE SEQUENCE [LARGE SCALE GENOMIC DNA]</scope>
    <source>
        <strain evidence="2">cv. AG2017</strain>
        <tissue evidence="1">Leaf</tissue>
    </source>
</reference>
<dbReference type="AlphaFoldDB" id="A0A2I0JTU8"/>
<organism evidence="1 2">
    <name type="scientific">Punica granatum</name>
    <name type="common">Pomegranate</name>
    <dbReference type="NCBI Taxonomy" id="22663"/>
    <lineage>
        <taxon>Eukaryota</taxon>
        <taxon>Viridiplantae</taxon>
        <taxon>Streptophyta</taxon>
        <taxon>Embryophyta</taxon>
        <taxon>Tracheophyta</taxon>
        <taxon>Spermatophyta</taxon>
        <taxon>Magnoliopsida</taxon>
        <taxon>eudicotyledons</taxon>
        <taxon>Gunneridae</taxon>
        <taxon>Pentapetalae</taxon>
        <taxon>rosids</taxon>
        <taxon>malvids</taxon>
        <taxon>Myrtales</taxon>
        <taxon>Lythraceae</taxon>
        <taxon>Punica</taxon>
    </lineage>
</organism>
<dbReference type="Proteomes" id="UP000233551">
    <property type="component" value="Unassembled WGS sequence"/>
</dbReference>
<dbReference type="STRING" id="22663.A0A2I0JTU8"/>
<protein>
    <submittedName>
        <fullName evidence="1">Uncharacterized protein</fullName>
    </submittedName>
</protein>
<sequence>MEKAIEALQVGESRLDSGDGNGDLFPGIRLPPKINAVNLRCPVAQQYSVNTLTPPTAWACAPPLMQYQQQYQAGSFYYSASLAYPSPRIPRPFVHNYVPAILEHSQIGPLLQELCYQLNRPYPRDLNKWGKPGRKLSTRLC</sequence>
<proteinExistence type="predicted"/>
<accession>A0A2I0JTU8</accession>
<name>A0A2I0JTU8_PUNGR</name>
<comment type="caution">
    <text evidence="1">The sequence shown here is derived from an EMBL/GenBank/DDBJ whole genome shotgun (WGS) entry which is preliminary data.</text>
</comment>